<evidence type="ECO:0000313" key="3">
    <source>
        <dbReference type="Proteomes" id="UP000324222"/>
    </source>
</evidence>
<name>A0A5B7F2S3_PORTR</name>
<protein>
    <submittedName>
        <fullName evidence="2">Uncharacterized protein</fullName>
    </submittedName>
</protein>
<accession>A0A5B7F2S3</accession>
<feature type="region of interest" description="Disordered" evidence="1">
    <location>
        <begin position="118"/>
        <end position="149"/>
    </location>
</feature>
<dbReference type="AlphaFoldDB" id="A0A5B7F2S3"/>
<evidence type="ECO:0000313" key="2">
    <source>
        <dbReference type="EMBL" id="MPC41670.1"/>
    </source>
</evidence>
<reference evidence="2 3" key="1">
    <citation type="submission" date="2019-05" db="EMBL/GenBank/DDBJ databases">
        <title>Another draft genome of Portunus trituberculatus and its Hox gene families provides insights of decapod evolution.</title>
        <authorList>
            <person name="Jeong J.-H."/>
            <person name="Song I."/>
            <person name="Kim S."/>
            <person name="Choi T."/>
            <person name="Kim D."/>
            <person name="Ryu S."/>
            <person name="Kim W."/>
        </authorList>
    </citation>
    <scope>NUCLEOTIDE SEQUENCE [LARGE SCALE GENOMIC DNA]</scope>
    <source>
        <tissue evidence="2">Muscle</tissue>
    </source>
</reference>
<proteinExistence type="predicted"/>
<dbReference type="EMBL" id="VSRR010005144">
    <property type="protein sequence ID" value="MPC41670.1"/>
    <property type="molecule type" value="Genomic_DNA"/>
</dbReference>
<dbReference type="Proteomes" id="UP000324222">
    <property type="component" value="Unassembled WGS sequence"/>
</dbReference>
<evidence type="ECO:0000256" key="1">
    <source>
        <dbReference type="SAM" id="MobiDB-lite"/>
    </source>
</evidence>
<feature type="compositionally biased region" description="Basic and acidic residues" evidence="1">
    <location>
        <begin position="118"/>
        <end position="135"/>
    </location>
</feature>
<organism evidence="2 3">
    <name type="scientific">Portunus trituberculatus</name>
    <name type="common">Swimming crab</name>
    <name type="synonym">Neptunus trituberculatus</name>
    <dbReference type="NCBI Taxonomy" id="210409"/>
    <lineage>
        <taxon>Eukaryota</taxon>
        <taxon>Metazoa</taxon>
        <taxon>Ecdysozoa</taxon>
        <taxon>Arthropoda</taxon>
        <taxon>Crustacea</taxon>
        <taxon>Multicrustacea</taxon>
        <taxon>Malacostraca</taxon>
        <taxon>Eumalacostraca</taxon>
        <taxon>Eucarida</taxon>
        <taxon>Decapoda</taxon>
        <taxon>Pleocyemata</taxon>
        <taxon>Brachyura</taxon>
        <taxon>Eubrachyura</taxon>
        <taxon>Portunoidea</taxon>
        <taxon>Portunidae</taxon>
        <taxon>Portuninae</taxon>
        <taxon>Portunus</taxon>
    </lineage>
</organism>
<gene>
    <name evidence="2" type="ORF">E2C01_035270</name>
</gene>
<comment type="caution">
    <text evidence="2">The sequence shown here is derived from an EMBL/GenBank/DDBJ whole genome shotgun (WGS) entry which is preliminary data.</text>
</comment>
<keyword evidence="3" id="KW-1185">Reference proteome</keyword>
<sequence length="174" mass="19021">MAAAVIPQRRGELLAIEEAMNHEHRQAKLWDHEEQRVPTCTPSPSLSPLLAHTDVSASATECLVPPTPATPVIQGPLALTRCQDSPLHCPPSRAPLLTPPAPRGLDFLVAVWRHGRPRGERGAVARSPPRGELRSSRPHTLPPSTTSSRIEKPVLTFYARAGVWRRVLSKNAQT</sequence>